<gene>
    <name evidence="10" type="primary">selD</name>
    <name evidence="10" type="ORF">Kalk_08825</name>
</gene>
<dbReference type="NCBIfam" id="TIGR03169">
    <property type="entry name" value="Nterm_to_SelD"/>
    <property type="match status" value="1"/>
</dbReference>
<evidence type="ECO:0000259" key="7">
    <source>
        <dbReference type="Pfam" id="PF00586"/>
    </source>
</evidence>
<dbReference type="Pfam" id="PF00586">
    <property type="entry name" value="AIRS"/>
    <property type="match status" value="1"/>
</dbReference>
<evidence type="ECO:0000256" key="1">
    <source>
        <dbReference type="ARBA" id="ARBA00022679"/>
    </source>
</evidence>
<evidence type="ECO:0000256" key="3">
    <source>
        <dbReference type="ARBA" id="ARBA00022777"/>
    </source>
</evidence>
<evidence type="ECO:0000259" key="8">
    <source>
        <dbReference type="Pfam" id="PF02769"/>
    </source>
</evidence>
<dbReference type="Gene3D" id="3.30.1330.10">
    <property type="entry name" value="PurM-like, N-terminal domain"/>
    <property type="match status" value="1"/>
</dbReference>
<dbReference type="GO" id="GO:0005737">
    <property type="term" value="C:cytoplasm"/>
    <property type="evidence" value="ECO:0007669"/>
    <property type="project" value="TreeGrafter"/>
</dbReference>
<evidence type="ECO:0000313" key="10">
    <source>
        <dbReference type="EMBL" id="AUM12516.1"/>
    </source>
</evidence>
<feature type="domain" description="FAD/NAD(P)-binding" evidence="9">
    <location>
        <begin position="10"/>
        <end position="313"/>
    </location>
</feature>
<dbReference type="GO" id="GO:0005524">
    <property type="term" value="F:ATP binding"/>
    <property type="evidence" value="ECO:0007669"/>
    <property type="project" value="UniProtKB-KW"/>
</dbReference>
<dbReference type="InterPro" id="IPR036188">
    <property type="entry name" value="FAD/NAD-bd_sf"/>
</dbReference>
<dbReference type="GO" id="GO:0016260">
    <property type="term" value="P:selenocysteine biosynthetic process"/>
    <property type="evidence" value="ECO:0007669"/>
    <property type="project" value="TreeGrafter"/>
</dbReference>
<dbReference type="GO" id="GO:0004756">
    <property type="term" value="F:selenide, water dikinase activity"/>
    <property type="evidence" value="ECO:0007669"/>
    <property type="project" value="TreeGrafter"/>
</dbReference>
<dbReference type="InterPro" id="IPR017584">
    <property type="entry name" value="Pyridine_nucleo_diS_OxRdtase_N"/>
</dbReference>
<reference evidence="11" key="1">
    <citation type="submission" date="2017-08" db="EMBL/GenBank/DDBJ databases">
        <title>Direct submision.</title>
        <authorList>
            <person name="Kim S.-J."/>
            <person name="Rhee S.-K."/>
        </authorList>
    </citation>
    <scope>NUCLEOTIDE SEQUENCE [LARGE SCALE GENOMIC DNA]</scope>
    <source>
        <strain evidence="11">GI5</strain>
    </source>
</reference>
<evidence type="ECO:0000259" key="9">
    <source>
        <dbReference type="Pfam" id="PF07992"/>
    </source>
</evidence>
<dbReference type="Proteomes" id="UP000235116">
    <property type="component" value="Chromosome"/>
</dbReference>
<proteinExistence type="predicted"/>
<dbReference type="CDD" id="cd02195">
    <property type="entry name" value="SelD"/>
    <property type="match status" value="1"/>
</dbReference>
<keyword evidence="11" id="KW-1185">Reference proteome</keyword>
<evidence type="ECO:0000313" key="11">
    <source>
        <dbReference type="Proteomes" id="UP000235116"/>
    </source>
</evidence>
<dbReference type="Pfam" id="PF02769">
    <property type="entry name" value="AIRS_C"/>
    <property type="match status" value="1"/>
</dbReference>
<dbReference type="SUPFAM" id="SSF56042">
    <property type="entry name" value="PurM C-terminal domain-like"/>
    <property type="match status" value="1"/>
</dbReference>
<dbReference type="InterPro" id="IPR004536">
    <property type="entry name" value="SPS/SelD"/>
</dbReference>
<dbReference type="PANTHER" id="PTHR10256">
    <property type="entry name" value="SELENIDE, WATER DIKINASE"/>
    <property type="match status" value="1"/>
</dbReference>
<dbReference type="InterPro" id="IPR036676">
    <property type="entry name" value="PurM-like_C_sf"/>
</dbReference>
<dbReference type="OrthoDB" id="9767928at2"/>
<feature type="domain" description="PurM-like N-terminal" evidence="7">
    <location>
        <begin position="448"/>
        <end position="555"/>
    </location>
</feature>
<dbReference type="SUPFAM" id="SSF51905">
    <property type="entry name" value="FAD/NAD(P)-binding domain"/>
    <property type="match status" value="2"/>
</dbReference>
<dbReference type="AlphaFoldDB" id="A0A2K9LJH5"/>
<keyword evidence="3 10" id="KW-0418">Kinase</keyword>
<dbReference type="PANTHER" id="PTHR10256:SF0">
    <property type="entry name" value="INACTIVE SELENIDE, WATER DIKINASE-LIKE PROTEIN-RELATED"/>
    <property type="match status" value="1"/>
</dbReference>
<feature type="domain" description="PurM-like C-terminal" evidence="8">
    <location>
        <begin position="571"/>
        <end position="753"/>
    </location>
</feature>
<keyword evidence="5" id="KW-0711">Selenium</keyword>
<evidence type="ECO:0000256" key="5">
    <source>
        <dbReference type="ARBA" id="ARBA00023266"/>
    </source>
</evidence>
<protein>
    <submittedName>
        <fullName evidence="10">Selenide, water dikinase SelD</fullName>
    </submittedName>
</protein>
<accession>A0A2K9LJH5</accession>
<dbReference type="RefSeq" id="WP_101893884.1">
    <property type="nucleotide sequence ID" value="NZ_CP022684.1"/>
</dbReference>
<dbReference type="Pfam" id="PF07992">
    <property type="entry name" value="Pyr_redox_2"/>
    <property type="match status" value="1"/>
</dbReference>
<organism evidence="10 11">
    <name type="scientific">Ketobacter alkanivorans</name>
    <dbReference type="NCBI Taxonomy" id="1917421"/>
    <lineage>
        <taxon>Bacteria</taxon>
        <taxon>Pseudomonadati</taxon>
        <taxon>Pseudomonadota</taxon>
        <taxon>Gammaproteobacteria</taxon>
        <taxon>Pseudomonadales</taxon>
        <taxon>Ketobacteraceae</taxon>
        <taxon>Ketobacter</taxon>
    </lineage>
</organism>
<dbReference type="InterPro" id="IPR010918">
    <property type="entry name" value="PurM-like_C_dom"/>
</dbReference>
<dbReference type="EMBL" id="CP022684">
    <property type="protein sequence ID" value="AUM12516.1"/>
    <property type="molecule type" value="Genomic_DNA"/>
</dbReference>
<keyword evidence="1" id="KW-0808">Transferase</keyword>
<dbReference type="InterPro" id="IPR016188">
    <property type="entry name" value="PurM-like_N"/>
</dbReference>
<evidence type="ECO:0000256" key="6">
    <source>
        <dbReference type="SAM" id="MobiDB-lite"/>
    </source>
</evidence>
<evidence type="ECO:0000256" key="2">
    <source>
        <dbReference type="ARBA" id="ARBA00022741"/>
    </source>
</evidence>
<keyword evidence="2" id="KW-0547">Nucleotide-binding</keyword>
<keyword evidence="4" id="KW-0067">ATP-binding</keyword>
<dbReference type="KEGG" id="kak:Kalk_08825"/>
<dbReference type="SUPFAM" id="SSF55326">
    <property type="entry name" value="PurM N-terminal domain-like"/>
    <property type="match status" value="1"/>
</dbReference>
<sequence>MKTPSTPYKDLVLVGGGHSHALLLKMWAMNPVPGVRLTLISPQVQTPYSGMLPGLIAGHYSFDEAHIDLNKLCGITGTRFIQDHVTEIDLQQKEVSFSDRPPIGFDVLSINSGITPDTSVPGSEQHTIPVKPIALFYPRWQQLLARLTNGQNTTSCPYRIAVVGGGAASVELILAMHHATINIETKRPLQFCLIQRGNGLPEHYPARLQGKIRALFNARKIQIHSGYAVSETQKGVMYSAKGDAIYADSIFWCAQAKAAAWPQRSGLAVDSNGFIAVNSHLQSLSHDFVFAAGDIAQQEDSPTPRAGVYAVRQAPYLLKNLRNHFLGRALSPYRPQAHILSLIACGDQYAVGCRPNTMLPSISGKWVWQWKDSIDRKFMRQFSELTSGDMNENTESSGMLQTDEPPNADSMRCGGCGAKVGATILSRTIKRLQPISREGVMLGLGSADDAAAITVPPEHWLIQSVDVFRALIDDPYLQGQIAALHALSDLFAMNAAPHSAQAIVTLPYAGETLVERDLFQLMSGAVKVLNEHQCALIGGHTSEGAELSIGFCVNGFAQASKILRKSQPQLGDKLILTKQLGTGVLFSAHNQYKAHGKWIESAVSSMLQSNRKAGEIFSLYHANACTDITGFGLAGHLIEMLTPADHTEDSLAPLAATLSLHHIPLLDGALTCSQNGILSSLYTQNQRAETRILNANYWNKHPVWPLLFDPQTSGGLLASVAAHEVDGCLSALRLAGYHHACVVGEITPTRDFASVIELCALESNPN</sequence>
<dbReference type="Gene3D" id="3.90.650.10">
    <property type="entry name" value="PurM-like C-terminal domain"/>
    <property type="match status" value="1"/>
</dbReference>
<dbReference type="Gene3D" id="3.50.50.100">
    <property type="match status" value="1"/>
</dbReference>
<name>A0A2K9LJH5_9GAMM</name>
<feature type="region of interest" description="Disordered" evidence="6">
    <location>
        <begin position="389"/>
        <end position="408"/>
    </location>
</feature>
<feature type="compositionally biased region" description="Polar residues" evidence="6">
    <location>
        <begin position="389"/>
        <end position="400"/>
    </location>
</feature>
<dbReference type="GO" id="GO:0016491">
    <property type="term" value="F:oxidoreductase activity"/>
    <property type="evidence" value="ECO:0007669"/>
    <property type="project" value="InterPro"/>
</dbReference>
<evidence type="ECO:0000256" key="4">
    <source>
        <dbReference type="ARBA" id="ARBA00022840"/>
    </source>
</evidence>
<dbReference type="InterPro" id="IPR023753">
    <property type="entry name" value="FAD/NAD-binding_dom"/>
</dbReference>
<dbReference type="NCBIfam" id="TIGR00476">
    <property type="entry name" value="selD"/>
    <property type="match status" value="1"/>
</dbReference>
<dbReference type="InterPro" id="IPR036921">
    <property type="entry name" value="PurM-like_N_sf"/>
</dbReference>